<dbReference type="Gene3D" id="3.40.50.720">
    <property type="entry name" value="NAD(P)-binding Rossmann-like Domain"/>
    <property type="match status" value="1"/>
</dbReference>
<evidence type="ECO:0000313" key="5">
    <source>
        <dbReference type="Proteomes" id="UP000255279"/>
    </source>
</evidence>
<evidence type="ECO:0000313" key="2">
    <source>
        <dbReference type="EMBL" id="OOR92780.1"/>
    </source>
</evidence>
<reference evidence="2 4" key="1">
    <citation type="submission" date="2017-02" db="EMBL/GenBank/DDBJ databases">
        <title>Draft genome sequence of Moraxella caviae CCUG 355 type strain.</title>
        <authorList>
            <person name="Engstrom-Jakobsson H."/>
            <person name="Salva-Serra F."/>
            <person name="Thorell K."/>
            <person name="Gonzales-Siles L."/>
            <person name="Karlsson R."/>
            <person name="Boulund F."/>
            <person name="Engstrand L."/>
            <person name="Moore E."/>
        </authorList>
    </citation>
    <scope>NUCLEOTIDE SEQUENCE [LARGE SCALE GENOMIC DNA]</scope>
    <source>
        <strain evidence="2 4">CCUG 355</strain>
    </source>
</reference>
<protein>
    <submittedName>
        <fullName evidence="3">NADH-flavin reductase</fullName>
    </submittedName>
</protein>
<dbReference type="SUPFAM" id="SSF51735">
    <property type="entry name" value="NAD(P)-binding Rossmann-fold domains"/>
    <property type="match status" value="1"/>
</dbReference>
<dbReference type="InterPro" id="IPR016040">
    <property type="entry name" value="NAD(P)-bd_dom"/>
</dbReference>
<evidence type="ECO:0000259" key="1">
    <source>
        <dbReference type="Pfam" id="PF13460"/>
    </source>
</evidence>
<dbReference type="AlphaFoldDB" id="A0A1T0AAR8"/>
<organism evidence="2 4">
    <name type="scientific">Moraxella caviae</name>
    <dbReference type="NCBI Taxonomy" id="34060"/>
    <lineage>
        <taxon>Bacteria</taxon>
        <taxon>Pseudomonadati</taxon>
        <taxon>Pseudomonadota</taxon>
        <taxon>Gammaproteobacteria</taxon>
        <taxon>Moraxellales</taxon>
        <taxon>Moraxellaceae</taxon>
        <taxon>Moraxella</taxon>
    </lineage>
</organism>
<reference evidence="3 5" key="2">
    <citation type="submission" date="2018-06" db="EMBL/GenBank/DDBJ databases">
        <authorList>
            <consortium name="Pathogen Informatics"/>
            <person name="Doyle S."/>
        </authorList>
    </citation>
    <scope>NUCLEOTIDE SEQUENCE [LARGE SCALE GENOMIC DNA]</scope>
    <source>
        <strain evidence="3 5">NCTC10293</strain>
    </source>
</reference>
<proteinExistence type="predicted"/>
<gene>
    <name evidence="2" type="ORF">B0181_01200</name>
    <name evidence="3" type="ORF">NCTC10293_01773</name>
</gene>
<feature type="domain" description="NAD(P)-binding" evidence="1">
    <location>
        <begin position="7"/>
        <end position="131"/>
    </location>
</feature>
<dbReference type="EMBL" id="MUXU01000010">
    <property type="protein sequence ID" value="OOR92780.1"/>
    <property type="molecule type" value="Genomic_DNA"/>
</dbReference>
<dbReference type="PANTHER" id="PTHR14097:SF7">
    <property type="entry name" value="OXIDOREDUCTASE HTATIP2"/>
    <property type="match status" value="1"/>
</dbReference>
<evidence type="ECO:0000313" key="4">
    <source>
        <dbReference type="Proteomes" id="UP000190435"/>
    </source>
</evidence>
<dbReference type="Pfam" id="PF13460">
    <property type="entry name" value="NAD_binding_10"/>
    <property type="match status" value="1"/>
</dbReference>
<dbReference type="Proteomes" id="UP000190435">
    <property type="component" value="Unassembled WGS sequence"/>
</dbReference>
<evidence type="ECO:0000313" key="3">
    <source>
        <dbReference type="EMBL" id="STZ14183.1"/>
    </source>
</evidence>
<keyword evidence="4" id="KW-1185">Reference proteome</keyword>
<dbReference type="EMBL" id="UGQE01000004">
    <property type="protein sequence ID" value="STZ14183.1"/>
    <property type="molecule type" value="Genomic_DNA"/>
</dbReference>
<name>A0A1T0AAR8_9GAMM</name>
<dbReference type="STRING" id="34060.B0181_01200"/>
<accession>A0A1T0AAR8</accession>
<dbReference type="Proteomes" id="UP000255279">
    <property type="component" value="Unassembled WGS sequence"/>
</dbReference>
<dbReference type="PANTHER" id="PTHR14097">
    <property type="entry name" value="OXIDOREDUCTASE HTATIP2"/>
    <property type="match status" value="1"/>
</dbReference>
<dbReference type="RefSeq" id="WP_078275672.1">
    <property type="nucleotide sequence ID" value="NZ_CAACXO010000045.1"/>
</dbReference>
<sequence>MHALIIGATGATGSQLLTKLLADPAISHVTSFVRKDADATHPKLTTHVIDFNDVASWQEKVVGDVLFCCLGTTKRAAGSQQAQWKIDHDYPLAFAKAAKNHGVPTLALISSDGADARSPLFYYRMKGALDDKILALGFKNTLIFRPPLLKRPNSDRLGENLAEKAIAFANRFGLLKSAKPMAVADLAQAMLLAVKRQENGIIDKNQIRKLLAN</sequence>
<dbReference type="InterPro" id="IPR036291">
    <property type="entry name" value="NAD(P)-bd_dom_sf"/>
</dbReference>
<dbReference type="OrthoDB" id="9798632at2"/>